<evidence type="ECO:0000313" key="2">
    <source>
        <dbReference type="Proteomes" id="UP000000561"/>
    </source>
</evidence>
<dbReference type="PANTHER" id="PTHR43431">
    <property type="entry name" value="OXIDOREDUCTASE, SHORT CHAIN DEHYDROGENASE/REDUCTASE FAMILY (AFU_ORTHOLOGUE AFUA_5G14000)"/>
    <property type="match status" value="1"/>
</dbReference>
<organism evidence="1 2">
    <name type="scientific">Mycosarcoma maydis</name>
    <name type="common">Corn smut fungus</name>
    <name type="synonym">Ustilago maydis</name>
    <dbReference type="NCBI Taxonomy" id="5270"/>
    <lineage>
        <taxon>Eukaryota</taxon>
        <taxon>Fungi</taxon>
        <taxon>Dikarya</taxon>
        <taxon>Basidiomycota</taxon>
        <taxon>Ustilaginomycotina</taxon>
        <taxon>Ustilaginomycetes</taxon>
        <taxon>Ustilaginales</taxon>
        <taxon>Ustilaginaceae</taxon>
        <taxon>Mycosarcoma</taxon>
    </lineage>
</organism>
<dbReference type="InParanoid" id="A0A0D1CFX5"/>
<dbReference type="VEuPathDB" id="FungiDB:UMAG_06020"/>
<name>A0A0D1CFX5_MYCMD</name>
<evidence type="ECO:0008006" key="3">
    <source>
        <dbReference type="Google" id="ProtNLM"/>
    </source>
</evidence>
<dbReference type="EMBL" id="CM003160">
    <property type="protein sequence ID" value="KIS65933.1"/>
    <property type="molecule type" value="Genomic_DNA"/>
</dbReference>
<dbReference type="SUPFAM" id="SSF51735">
    <property type="entry name" value="NAD(P)-binding Rossmann-fold domains"/>
    <property type="match status" value="1"/>
</dbReference>
<dbReference type="OMA" id="FAGAKHG"/>
<dbReference type="Proteomes" id="UP000000561">
    <property type="component" value="Chromosome 21"/>
</dbReference>
<dbReference type="RefSeq" id="XP_011392394.1">
    <property type="nucleotide sequence ID" value="XM_011394092.1"/>
</dbReference>
<sequence>MSLPAAAKQIVVVVGAGPGLGFSVARKFAEQGHPVALLSRSKDRLESLASQINNLSGQHGKAVAYAVDVQDEASVHKTIEQVQEHFSSGKAGAEHQGAAIHTGVFNPGGGFARASFLDTKASQVEEAFKIQVYGGFIFSQAILRAITSSPAFSQTNDTTTPLGNILLTGATASLKGSANFSAFASAKFGLRAIGQSLAREWGPKGIHVSHFIIDGIIVTERTDSLIGKDYAAASRMDPDAIAQVYLDTARQPRSVWAFEIDLRPSVEAW</sequence>
<proteinExistence type="predicted"/>
<dbReference type="Pfam" id="PF00106">
    <property type="entry name" value="adh_short"/>
    <property type="match status" value="1"/>
</dbReference>
<protein>
    <recommendedName>
        <fullName evidence="3">Oxidoreductase</fullName>
    </recommendedName>
</protein>
<dbReference type="KEGG" id="uma:UMAG_06020"/>
<accession>A0A0D1CFX5</accession>
<dbReference type="AlphaFoldDB" id="A0A0D1CFX5"/>
<dbReference type="InterPro" id="IPR002347">
    <property type="entry name" value="SDR_fam"/>
</dbReference>
<dbReference type="InterPro" id="IPR036291">
    <property type="entry name" value="NAD(P)-bd_dom_sf"/>
</dbReference>
<dbReference type="OrthoDB" id="5399006at2759"/>
<dbReference type="Gene3D" id="3.40.50.720">
    <property type="entry name" value="NAD(P)-binding Rossmann-like Domain"/>
    <property type="match status" value="1"/>
</dbReference>
<dbReference type="PANTHER" id="PTHR43431:SF7">
    <property type="entry name" value="OXIDOREDUCTASE, SHORT CHAIN DEHYDROGENASE_REDUCTASE FAMILY (AFU_ORTHOLOGUE AFUA_5G14000)"/>
    <property type="match status" value="1"/>
</dbReference>
<dbReference type="eggNOG" id="KOG1014">
    <property type="taxonomic scope" value="Eukaryota"/>
</dbReference>
<dbReference type="PRINTS" id="PR00081">
    <property type="entry name" value="GDHRDH"/>
</dbReference>
<keyword evidence="2" id="KW-1185">Reference proteome</keyword>
<dbReference type="STRING" id="237631.A0A0D1CFX5"/>
<reference evidence="1 2" key="1">
    <citation type="journal article" date="2006" name="Nature">
        <title>Insights from the genome of the biotrophic fungal plant pathogen Ustilago maydis.</title>
        <authorList>
            <person name="Kamper J."/>
            <person name="Kahmann R."/>
            <person name="Bolker M."/>
            <person name="Ma L.J."/>
            <person name="Brefort T."/>
            <person name="Saville B.J."/>
            <person name="Banuett F."/>
            <person name="Kronstad J.W."/>
            <person name="Gold S.E."/>
            <person name="Muller O."/>
            <person name="Perlin M.H."/>
            <person name="Wosten H.A."/>
            <person name="de Vries R."/>
            <person name="Ruiz-Herrera J."/>
            <person name="Reynaga-Pena C.G."/>
            <person name="Snetselaar K."/>
            <person name="McCann M."/>
            <person name="Perez-Martin J."/>
            <person name="Feldbrugge M."/>
            <person name="Basse C.W."/>
            <person name="Steinberg G."/>
            <person name="Ibeas J.I."/>
            <person name="Holloman W."/>
            <person name="Guzman P."/>
            <person name="Farman M."/>
            <person name="Stajich J.E."/>
            <person name="Sentandreu R."/>
            <person name="Gonzalez-Prieto J.M."/>
            <person name="Kennell J.C."/>
            <person name="Molina L."/>
            <person name="Schirawski J."/>
            <person name="Mendoza-Mendoza A."/>
            <person name="Greilinger D."/>
            <person name="Munch K."/>
            <person name="Rossel N."/>
            <person name="Scherer M."/>
            <person name="Vranes M."/>
            <person name="Ladendorf O."/>
            <person name="Vincon V."/>
            <person name="Fuchs U."/>
            <person name="Sandrock B."/>
            <person name="Meng S."/>
            <person name="Ho E.C."/>
            <person name="Cahill M.J."/>
            <person name="Boyce K.J."/>
            <person name="Klose J."/>
            <person name="Klosterman S.J."/>
            <person name="Deelstra H.J."/>
            <person name="Ortiz-Castellanos L."/>
            <person name="Li W."/>
            <person name="Sanchez-Alonso P."/>
            <person name="Schreier P.H."/>
            <person name="Hauser-Hahn I."/>
            <person name="Vaupel M."/>
            <person name="Koopmann E."/>
            <person name="Friedrich G."/>
            <person name="Voss H."/>
            <person name="Schluter T."/>
            <person name="Margolis J."/>
            <person name="Platt D."/>
            <person name="Swimmer C."/>
            <person name="Gnirke A."/>
            <person name="Chen F."/>
            <person name="Vysotskaia V."/>
            <person name="Mannhaupt G."/>
            <person name="Guldener U."/>
            <person name="Munsterkotter M."/>
            <person name="Haase D."/>
            <person name="Oesterheld M."/>
            <person name="Mewes H.W."/>
            <person name="Mauceli E.W."/>
            <person name="DeCaprio D."/>
            <person name="Wade C.M."/>
            <person name="Butler J."/>
            <person name="Young S."/>
            <person name="Jaffe D.B."/>
            <person name="Calvo S."/>
            <person name="Nusbaum C."/>
            <person name="Galagan J."/>
            <person name="Birren B.W."/>
        </authorList>
    </citation>
    <scope>NUCLEOTIDE SEQUENCE [LARGE SCALE GENOMIC DNA]</scope>
    <source>
        <strain evidence="2">DSM 14603 / FGSC 9021 / UM521</strain>
    </source>
</reference>
<evidence type="ECO:0000313" key="1">
    <source>
        <dbReference type="EMBL" id="KIS65933.1"/>
    </source>
</evidence>
<dbReference type="GeneID" id="23565745"/>
<gene>
    <name evidence="1" type="ORF">UMAG_06020</name>
</gene>